<proteinExistence type="predicted"/>
<dbReference type="InterPro" id="IPR008323">
    <property type="entry name" value="UCP033563"/>
</dbReference>
<dbReference type="Proteomes" id="UP001295684">
    <property type="component" value="Unassembled WGS sequence"/>
</dbReference>
<protein>
    <recommendedName>
        <fullName evidence="3">DUF1015 domain-containing protein</fullName>
    </recommendedName>
</protein>
<evidence type="ECO:0008006" key="3">
    <source>
        <dbReference type="Google" id="ProtNLM"/>
    </source>
</evidence>
<dbReference type="Pfam" id="PF06245">
    <property type="entry name" value="DUF1015"/>
    <property type="match status" value="1"/>
</dbReference>
<organism evidence="1 2">
    <name type="scientific">Euplotes crassus</name>
    <dbReference type="NCBI Taxonomy" id="5936"/>
    <lineage>
        <taxon>Eukaryota</taxon>
        <taxon>Sar</taxon>
        <taxon>Alveolata</taxon>
        <taxon>Ciliophora</taxon>
        <taxon>Intramacronucleata</taxon>
        <taxon>Spirotrichea</taxon>
        <taxon>Hypotrichia</taxon>
        <taxon>Euplotida</taxon>
        <taxon>Euplotidae</taxon>
        <taxon>Moneuplotes</taxon>
    </lineage>
</organism>
<sequence>MVKLRKFRGYLAQKENIEKIISPPYDVCSIKEAREETGDNDMYYYHVNKPAIDLPDDCTMEDVANKGRENLEAFIEKGYLVRDDEERIYIYSQQLGDHLQFGVMALASIDDYDTGKIKKHEHTLPEVELERTNLCDTQCANAGPVFYSFREQEEIVQKISGISQQDHYAQVTTKDGVVHTLWKCSQEDSDWIVESFKDVDSLYIADGHHRSAAAYNVGKRRRERELAAGHEVTGEESFNFFMTVIFPANQTKILPYNRLLNTLNDMTEEEFLEKIKKNFDVEEMKGDDHSAKEAGHISMYLGETWYDMQLKPELFRDEVSLNLDYTVLTDFLFKEIMGIENIKKDGRVEFVGGGRGIEYLVKRCSEDCKAAFVMFPIRMDDLFAVADANEIMPPKSTWFEPKLRSGFVVNVFEKELGLL</sequence>
<accession>A0AAD1UB90</accession>
<name>A0AAD1UB90_EUPCR</name>
<evidence type="ECO:0000313" key="1">
    <source>
        <dbReference type="EMBL" id="CAI2362284.1"/>
    </source>
</evidence>
<gene>
    <name evidence="1" type="ORF">ECRASSUSDP1_LOCUS3606</name>
</gene>
<evidence type="ECO:0000313" key="2">
    <source>
        <dbReference type="Proteomes" id="UP001295684"/>
    </source>
</evidence>
<dbReference type="EMBL" id="CAMPGE010003447">
    <property type="protein sequence ID" value="CAI2362284.1"/>
    <property type="molecule type" value="Genomic_DNA"/>
</dbReference>
<keyword evidence="2" id="KW-1185">Reference proteome</keyword>
<dbReference type="PANTHER" id="PTHR36454">
    <property type="entry name" value="LMO2823 PROTEIN"/>
    <property type="match status" value="1"/>
</dbReference>
<dbReference type="PIRSF" id="PIRSF033563">
    <property type="entry name" value="UCP033563"/>
    <property type="match status" value="1"/>
</dbReference>
<comment type="caution">
    <text evidence="1">The sequence shown here is derived from an EMBL/GenBank/DDBJ whole genome shotgun (WGS) entry which is preliminary data.</text>
</comment>
<dbReference type="PANTHER" id="PTHR36454:SF1">
    <property type="entry name" value="DUF1015 DOMAIN-CONTAINING PROTEIN"/>
    <property type="match status" value="1"/>
</dbReference>
<reference evidence="1" key="1">
    <citation type="submission" date="2023-07" db="EMBL/GenBank/DDBJ databases">
        <authorList>
            <consortium name="AG Swart"/>
            <person name="Singh M."/>
            <person name="Singh A."/>
            <person name="Seah K."/>
            <person name="Emmerich C."/>
        </authorList>
    </citation>
    <scope>NUCLEOTIDE SEQUENCE</scope>
    <source>
        <strain evidence="1">DP1</strain>
    </source>
</reference>
<dbReference type="AlphaFoldDB" id="A0AAD1UB90"/>